<keyword evidence="3" id="KW-0808">Transferase</keyword>
<gene>
    <name evidence="3" type="ORF">SAMN05720469_11370</name>
</gene>
<keyword evidence="1" id="KW-0812">Transmembrane</keyword>
<dbReference type="Gene3D" id="3.30.10.20">
    <property type="match status" value="3"/>
</dbReference>
<evidence type="ECO:0000313" key="3">
    <source>
        <dbReference type="EMBL" id="SHK67475.1"/>
    </source>
</evidence>
<dbReference type="SMART" id="SM00740">
    <property type="entry name" value="PASTA"/>
    <property type="match status" value="3"/>
</dbReference>
<feature type="domain" description="PASTA" evidence="2">
    <location>
        <begin position="118"/>
        <end position="185"/>
    </location>
</feature>
<evidence type="ECO:0000313" key="4">
    <source>
        <dbReference type="Proteomes" id="UP000184275"/>
    </source>
</evidence>
<evidence type="ECO:0000256" key="1">
    <source>
        <dbReference type="SAM" id="Phobius"/>
    </source>
</evidence>
<dbReference type="Proteomes" id="UP000184275">
    <property type="component" value="Unassembled WGS sequence"/>
</dbReference>
<keyword evidence="3" id="KW-0418">Kinase</keyword>
<feature type="domain" description="PASTA" evidence="2">
    <location>
        <begin position="188"/>
        <end position="255"/>
    </location>
</feature>
<reference evidence="4" key="1">
    <citation type="submission" date="2016-11" db="EMBL/GenBank/DDBJ databases">
        <authorList>
            <person name="Varghese N."/>
            <person name="Submissions S."/>
        </authorList>
    </citation>
    <scope>NUCLEOTIDE SEQUENCE [LARGE SCALE GENOMIC DNA]</scope>
    <source>
        <strain evidence="4">UWOS</strain>
    </source>
</reference>
<dbReference type="RefSeq" id="WP_159433701.1">
    <property type="nucleotide sequence ID" value="NZ_FRAW01000013.1"/>
</dbReference>
<keyword evidence="4" id="KW-1185">Reference proteome</keyword>
<feature type="domain" description="PASTA" evidence="2">
    <location>
        <begin position="49"/>
        <end position="117"/>
    </location>
</feature>
<keyword evidence="3" id="KW-0723">Serine/threonine-protein kinase</keyword>
<dbReference type="PROSITE" id="PS51178">
    <property type="entry name" value="PASTA"/>
    <property type="match status" value="3"/>
</dbReference>
<dbReference type="CDD" id="cd06577">
    <property type="entry name" value="PASTA_pknB"/>
    <property type="match status" value="3"/>
</dbReference>
<dbReference type="Pfam" id="PF03793">
    <property type="entry name" value="PASTA"/>
    <property type="match status" value="3"/>
</dbReference>
<name>A0A1M6UE05_9BACT</name>
<organism evidence="3 4">
    <name type="scientific">Fibrobacter intestinalis</name>
    <dbReference type="NCBI Taxonomy" id="28122"/>
    <lineage>
        <taxon>Bacteria</taxon>
        <taxon>Pseudomonadati</taxon>
        <taxon>Fibrobacterota</taxon>
        <taxon>Fibrobacteria</taxon>
        <taxon>Fibrobacterales</taxon>
        <taxon>Fibrobacteraceae</taxon>
        <taxon>Fibrobacter</taxon>
    </lineage>
</organism>
<evidence type="ECO:0000259" key="2">
    <source>
        <dbReference type="PROSITE" id="PS51178"/>
    </source>
</evidence>
<protein>
    <submittedName>
        <fullName evidence="3">Serine/threonine protein kinase</fullName>
    </submittedName>
</protein>
<keyword evidence="1" id="KW-1133">Transmembrane helix</keyword>
<dbReference type="GO" id="GO:0004674">
    <property type="term" value="F:protein serine/threonine kinase activity"/>
    <property type="evidence" value="ECO:0007669"/>
    <property type="project" value="UniProtKB-KW"/>
</dbReference>
<dbReference type="EMBL" id="FRAW01000013">
    <property type="protein sequence ID" value="SHK67475.1"/>
    <property type="molecule type" value="Genomic_DNA"/>
</dbReference>
<accession>A0A1M6UE05</accession>
<dbReference type="AlphaFoldDB" id="A0A1M6UE05"/>
<proteinExistence type="predicted"/>
<feature type="transmembrane region" description="Helical" evidence="1">
    <location>
        <begin position="19"/>
        <end position="37"/>
    </location>
</feature>
<keyword evidence="1" id="KW-0472">Membrane</keyword>
<dbReference type="InterPro" id="IPR005543">
    <property type="entry name" value="PASTA_dom"/>
</dbReference>
<sequence>MAEPGKENFIHRILRTKPWVYALLLLVLVLLLLALVFDKIAMPIVARSGVQELAVPKLEGLDSVSAIRQAEEAGFHVAFAESREYSKAYDADLVMRQNPPEGQLSKPGRTIQLTISDGKNQLTIPDLLNKNGEEATEALESAGFVVGLTFFTPHVNFAKGKVVRTNPSEGSLARKGDTVDVFLSSGPKGAKVDLPSVTGLRLEAAAANLRAAGFVVGKTEYRKKADSPSGIVVEQKPEAETSLPAGARVNLVVSE</sequence>